<evidence type="ECO:0000256" key="6">
    <source>
        <dbReference type="ARBA" id="ARBA00023235"/>
    </source>
</evidence>
<dbReference type="PANTHER" id="PTHR43489">
    <property type="entry name" value="ISOMERASE"/>
    <property type="match status" value="1"/>
</dbReference>
<reference evidence="9 10" key="1">
    <citation type="journal article" date="2016" name="Genome Biol. Evol.">
        <title>Gene Family Evolution Reflects Adaptation to Soil Environmental Stressors in the Genome of the Collembolan Orchesella cincta.</title>
        <authorList>
            <person name="Faddeeva-Vakhrusheva A."/>
            <person name="Derks M.F."/>
            <person name="Anvar S.Y."/>
            <person name="Agamennone V."/>
            <person name="Suring W."/>
            <person name="Smit S."/>
            <person name="van Straalen N.M."/>
            <person name="Roelofs D."/>
        </authorList>
    </citation>
    <scope>NUCLEOTIDE SEQUENCE [LARGE SCALE GENOMIC DNA]</scope>
    <source>
        <tissue evidence="9">Mixed pool</tissue>
    </source>
</reference>
<dbReference type="EMBL" id="LJIJ01000071">
    <property type="protein sequence ID" value="ODN03490.1"/>
    <property type="molecule type" value="Genomic_DNA"/>
</dbReference>
<evidence type="ECO:0000256" key="5">
    <source>
        <dbReference type="ARBA" id="ARBA00017985"/>
    </source>
</evidence>
<dbReference type="GO" id="GO:0046487">
    <property type="term" value="P:glyoxylate metabolic process"/>
    <property type="evidence" value="ECO:0007669"/>
    <property type="project" value="TreeGrafter"/>
</dbReference>
<dbReference type="InterPro" id="IPR050417">
    <property type="entry name" value="Sugar_Epim/Isomerase"/>
</dbReference>
<dbReference type="OMA" id="CEYRPRA"/>
<keyword evidence="6 9" id="KW-0413">Isomerase</keyword>
<dbReference type="SUPFAM" id="SSF51658">
    <property type="entry name" value="Xylose isomerase-like"/>
    <property type="match status" value="1"/>
</dbReference>
<feature type="active site" description="Proton donor/acceptor" evidence="7">
    <location>
        <position position="149"/>
    </location>
</feature>
<evidence type="ECO:0000256" key="3">
    <source>
        <dbReference type="ARBA" id="ARBA00005962"/>
    </source>
</evidence>
<dbReference type="AlphaFoldDB" id="A0A1D2NE02"/>
<dbReference type="STRING" id="48709.A0A1D2NE02"/>
<accession>A0A1D2NE02</accession>
<feature type="active site" description="Proton donor/acceptor" evidence="7">
    <location>
        <position position="247"/>
    </location>
</feature>
<sequence>MNKLKFCANISMMFMEHESLLQRYDAAKRFGFKGVEFWFPYDIPLNDIAQKRQEVGVEQILINSYPGDSKLGECGLAALPGREEDFQKAMQLTMNYADALGCKRIHIMSGKLPPENLEREQKTCLQTLTSNLKNLLPELEKRGITGLIEPINNQTVPGYILNNYDLAISIIQSVNSPNIRLMMDFFHLQQIHGNLSKRIEQSLPYTGHIQIAQVPGRNEPDSQGEIDFQYVLSLLAKFNYDGWIGLEYRPLSDTETGLGWINKLACAL</sequence>
<dbReference type="InterPro" id="IPR026040">
    <property type="entry name" value="HyI-like"/>
</dbReference>
<evidence type="ECO:0000313" key="9">
    <source>
        <dbReference type="EMBL" id="ODN03490.1"/>
    </source>
</evidence>
<comment type="function">
    <text evidence="2">Catalyzes the reversible isomerization between hydroxypyruvate and 2-hydroxy-3-oxopropanoate (also termed tartronate semialdehyde).</text>
</comment>
<evidence type="ECO:0000313" key="10">
    <source>
        <dbReference type="Proteomes" id="UP000094527"/>
    </source>
</evidence>
<dbReference type="PANTHER" id="PTHR43489:SF6">
    <property type="entry name" value="HYDROXYPYRUVATE ISOMERASE-RELATED"/>
    <property type="match status" value="1"/>
</dbReference>
<evidence type="ECO:0000256" key="2">
    <source>
        <dbReference type="ARBA" id="ARBA00002968"/>
    </source>
</evidence>
<comment type="catalytic activity">
    <reaction evidence="1">
        <text>3-hydroxypyruvate = 2-hydroxy-3-oxopropanoate</text>
        <dbReference type="Rhea" id="RHEA:11952"/>
        <dbReference type="ChEBI" id="CHEBI:17180"/>
        <dbReference type="ChEBI" id="CHEBI:57978"/>
        <dbReference type="EC" id="5.3.1.22"/>
    </reaction>
</comment>
<dbReference type="InterPro" id="IPR036237">
    <property type="entry name" value="Xyl_isomerase-like_sf"/>
</dbReference>
<feature type="non-terminal residue" evidence="9">
    <location>
        <position position="268"/>
    </location>
</feature>
<comment type="caution">
    <text evidence="9">The sequence shown here is derived from an EMBL/GenBank/DDBJ whole genome shotgun (WGS) entry which is preliminary data.</text>
</comment>
<dbReference type="OrthoDB" id="4214675at2759"/>
<evidence type="ECO:0000259" key="8">
    <source>
        <dbReference type="Pfam" id="PF01261"/>
    </source>
</evidence>
<evidence type="ECO:0000256" key="4">
    <source>
        <dbReference type="ARBA" id="ARBA00012570"/>
    </source>
</evidence>
<gene>
    <name evidence="9" type="ORF">Ocin01_03163</name>
</gene>
<dbReference type="Proteomes" id="UP000094527">
    <property type="component" value="Unassembled WGS sequence"/>
</dbReference>
<comment type="similarity">
    <text evidence="3">Belongs to the hyi family.</text>
</comment>
<dbReference type="FunFam" id="3.20.20.150:FF:000007">
    <property type="entry name" value="Hydroxypyruvate isomerase"/>
    <property type="match status" value="1"/>
</dbReference>
<feature type="domain" description="Xylose isomerase-like TIM barrel" evidence="8">
    <location>
        <begin position="25"/>
        <end position="263"/>
    </location>
</feature>
<dbReference type="Pfam" id="PF01261">
    <property type="entry name" value="AP_endonuc_2"/>
    <property type="match status" value="1"/>
</dbReference>
<protein>
    <recommendedName>
        <fullName evidence="5">Putative hydroxypyruvate isomerase</fullName>
        <ecNumber evidence="4">5.3.1.22</ecNumber>
    </recommendedName>
</protein>
<evidence type="ECO:0000256" key="7">
    <source>
        <dbReference type="PIRSR" id="PIRSR006241-50"/>
    </source>
</evidence>
<dbReference type="InterPro" id="IPR013022">
    <property type="entry name" value="Xyl_isomerase-like_TIM-brl"/>
</dbReference>
<evidence type="ECO:0000256" key="1">
    <source>
        <dbReference type="ARBA" id="ARBA00000476"/>
    </source>
</evidence>
<keyword evidence="9" id="KW-0670">Pyruvate</keyword>
<proteinExistence type="inferred from homology"/>
<dbReference type="Gene3D" id="3.20.20.150">
    <property type="entry name" value="Divalent-metal-dependent TIM barrel enzymes"/>
    <property type="match status" value="1"/>
</dbReference>
<keyword evidence="10" id="KW-1185">Reference proteome</keyword>
<dbReference type="EC" id="5.3.1.22" evidence="4"/>
<dbReference type="GO" id="GO:0008903">
    <property type="term" value="F:hydroxypyruvate isomerase activity"/>
    <property type="evidence" value="ECO:0007669"/>
    <property type="project" value="UniProtKB-EC"/>
</dbReference>
<organism evidence="9 10">
    <name type="scientific">Orchesella cincta</name>
    <name type="common">Springtail</name>
    <name type="synonym">Podura cincta</name>
    <dbReference type="NCBI Taxonomy" id="48709"/>
    <lineage>
        <taxon>Eukaryota</taxon>
        <taxon>Metazoa</taxon>
        <taxon>Ecdysozoa</taxon>
        <taxon>Arthropoda</taxon>
        <taxon>Hexapoda</taxon>
        <taxon>Collembola</taxon>
        <taxon>Entomobryomorpha</taxon>
        <taxon>Entomobryoidea</taxon>
        <taxon>Orchesellidae</taxon>
        <taxon>Orchesellinae</taxon>
        <taxon>Orchesella</taxon>
    </lineage>
</organism>
<dbReference type="PIRSF" id="PIRSF006241">
    <property type="entry name" value="HyI"/>
    <property type="match status" value="1"/>
</dbReference>
<name>A0A1D2NE02_ORCCI</name>